<dbReference type="SUPFAM" id="SSF54171">
    <property type="entry name" value="DNA-binding domain"/>
    <property type="match status" value="1"/>
</dbReference>
<evidence type="ECO:0000256" key="1">
    <source>
        <dbReference type="ARBA" id="ARBA00004123"/>
    </source>
</evidence>
<reference evidence="13" key="1">
    <citation type="submission" date="2025-08" db="UniProtKB">
        <authorList>
            <consortium name="Ensembl"/>
        </authorList>
    </citation>
    <scope>IDENTIFICATION</scope>
</reference>
<evidence type="ECO:0000256" key="10">
    <source>
        <dbReference type="SAM" id="MobiDB-lite"/>
    </source>
</evidence>
<dbReference type="GO" id="GO:0005654">
    <property type="term" value="C:nucleoplasm"/>
    <property type="evidence" value="ECO:0007669"/>
    <property type="project" value="UniProtKB-ARBA"/>
</dbReference>
<comment type="subcellular location">
    <subcellularLocation>
        <location evidence="1">Nucleus</location>
    </subcellularLocation>
</comment>
<dbReference type="GO" id="GO:0006346">
    <property type="term" value="P:DNA methylation-dependent constitutive heterochromatin formation"/>
    <property type="evidence" value="ECO:0007669"/>
    <property type="project" value="TreeGrafter"/>
</dbReference>
<keyword evidence="3 9" id="KW-0863">Zinc-finger</keyword>
<dbReference type="Ensembl" id="ENSVKKT00000013231.1">
    <property type="protein sequence ID" value="ENSVKKP00000012918.1"/>
    <property type="gene ID" value="ENSVKKG00000008948.1"/>
</dbReference>
<dbReference type="SMART" id="SM00391">
    <property type="entry name" value="MBD"/>
    <property type="match status" value="1"/>
</dbReference>
<dbReference type="InterPro" id="IPR016177">
    <property type="entry name" value="DNA-bd_dom_sf"/>
</dbReference>
<evidence type="ECO:0000256" key="6">
    <source>
        <dbReference type="ARBA" id="ARBA00023125"/>
    </source>
</evidence>
<feature type="region of interest" description="Disordered" evidence="10">
    <location>
        <begin position="642"/>
        <end position="668"/>
    </location>
</feature>
<evidence type="ECO:0008006" key="15">
    <source>
        <dbReference type="Google" id="ProtNLM"/>
    </source>
</evidence>
<keyword evidence="2" id="KW-0479">Metal-binding</keyword>
<feature type="compositionally biased region" description="Basic residues" evidence="10">
    <location>
        <begin position="533"/>
        <end position="563"/>
    </location>
</feature>
<feature type="region of interest" description="Disordered" evidence="10">
    <location>
        <begin position="449"/>
        <end position="569"/>
    </location>
</feature>
<keyword evidence="4" id="KW-0862">Zinc</keyword>
<dbReference type="GO" id="GO:0008327">
    <property type="term" value="F:methyl-CpG binding"/>
    <property type="evidence" value="ECO:0007669"/>
    <property type="project" value="TreeGrafter"/>
</dbReference>
<keyword evidence="14" id="KW-1185">Reference proteome</keyword>
<evidence type="ECO:0000259" key="12">
    <source>
        <dbReference type="PROSITE" id="PS51058"/>
    </source>
</evidence>
<evidence type="ECO:0000259" key="11">
    <source>
        <dbReference type="PROSITE" id="PS50982"/>
    </source>
</evidence>
<sequence>MGRANITGFSASPPSGSSFRFRAVGGESLALGGAPPSPAPSTGEAGKGTWAPSCCRAGAAASRPGPVSVAPEGAAPRTQRGAVFIPWCLLPWLNNMTEGWVDCPSLGPGWQRREVLRKNGMRPGQSDTYYISPRGEKIRSRVELTRLLGCSRDLTDFDFKKGIFVEPNAEPPGPPPIPPTGGGHQKLKKGSKRRCSSLAAATPPSKKPLGLQVLQEPPNQELPDQKPPKLDLELPKEAPASNLTQQQELPTPADQPAPKPRKRHYRNHLPPVLAPGKMGDLAVQETKPEEDIACCACCQGQFPGVMLPSQRRCRWLCPDCRAQRRDFNREQRYYKQVGCGLCQACQMSQDCGICSVCVLRAKSPEFRIGIKCLLRRCLKIVKKGLECGMCQACKITEDCGSCVICLRRQKPGMKRQWKCLKRRCLKRKKKISPKKDGYGSKKLTVEAASPKDVFTPARRQRQKKPASATDGPPPEAQQPSRQHQKRLSAAPPVSTEGPLPKAQPAPRCRRWKCSATTKWKPAMERDPGGSPIVRHRKKQLGAVKERKKVGRPPKHPTTKHKSTKNASKSRQNRKCGECEACLLKTDCGRCDFCCDKPKFGGQNLKRQKCRWRQCLQFAMEPSSSSEPIHLPKARVLDKLQQPQLPPLEPPPQPPPLKLKNEPERAGSVVSEEPMKEFSVLPHHVKEELEVPCHPTPPPHVPAKESDTRFPAVNLLIATSPKIKQEHGEPGGDCRPANDSPVSAGLPQFKRARGTQGTEVVVLDDEEDDEVEQLQQMRPPVIMEIYSLGGVQPLTQLDGVLREFLAELNEIPLPAHWEVLPPLGGPDLRLVQHSKHSTMSAAVIHIRPGLFFHVVVRDLPVPPEHELYTSHPARLTTVDEVVELICDLEAYRLCSGWPAGWHAGERSEACNVLVYSGCCQQCQLNPWPSGSGTH</sequence>
<feature type="domain" description="CXXC-type" evidence="12">
    <location>
        <begin position="332"/>
        <end position="378"/>
    </location>
</feature>
<feature type="domain" description="CXXC-type" evidence="12">
    <location>
        <begin position="567"/>
        <end position="615"/>
    </location>
</feature>
<dbReference type="InterPro" id="IPR002857">
    <property type="entry name" value="Znf_CXXC"/>
</dbReference>
<proteinExistence type="predicted"/>
<dbReference type="PANTHER" id="PTHR12396">
    <property type="entry name" value="METHYL-CPG BINDING PROTEIN, MBD"/>
    <property type="match status" value="1"/>
</dbReference>
<dbReference type="Gene3D" id="3.30.890.10">
    <property type="entry name" value="Methyl-cpg-binding Protein 2, Chain A"/>
    <property type="match status" value="1"/>
</dbReference>
<dbReference type="Proteomes" id="UP000694545">
    <property type="component" value="Unplaced"/>
</dbReference>
<keyword evidence="6" id="KW-0238">DNA-binding</keyword>
<dbReference type="Pfam" id="PF02008">
    <property type="entry name" value="zf-CXXC"/>
    <property type="match status" value="3"/>
</dbReference>
<dbReference type="Pfam" id="PF01429">
    <property type="entry name" value="MBD"/>
    <property type="match status" value="1"/>
</dbReference>
<dbReference type="PROSITE" id="PS51058">
    <property type="entry name" value="ZF_CXXC"/>
    <property type="match status" value="3"/>
</dbReference>
<evidence type="ECO:0000256" key="5">
    <source>
        <dbReference type="ARBA" id="ARBA00023015"/>
    </source>
</evidence>
<feature type="region of interest" description="Disordered" evidence="10">
    <location>
        <begin position="240"/>
        <end position="276"/>
    </location>
</feature>
<dbReference type="OMA" id="NPQPLNH"/>
<evidence type="ECO:0000256" key="8">
    <source>
        <dbReference type="ARBA" id="ARBA00023242"/>
    </source>
</evidence>
<organism evidence="13 14">
    <name type="scientific">Varanus komodoensis</name>
    <name type="common">Komodo dragon</name>
    <dbReference type="NCBI Taxonomy" id="61221"/>
    <lineage>
        <taxon>Eukaryota</taxon>
        <taxon>Metazoa</taxon>
        <taxon>Chordata</taxon>
        <taxon>Craniata</taxon>
        <taxon>Vertebrata</taxon>
        <taxon>Euteleostomi</taxon>
        <taxon>Lepidosauria</taxon>
        <taxon>Squamata</taxon>
        <taxon>Bifurcata</taxon>
        <taxon>Unidentata</taxon>
        <taxon>Episquamata</taxon>
        <taxon>Toxicofera</taxon>
        <taxon>Anguimorpha</taxon>
        <taxon>Paleoanguimorpha</taxon>
        <taxon>Varanoidea</taxon>
        <taxon>Varanidae</taxon>
        <taxon>Varanus</taxon>
    </lineage>
</organism>
<evidence type="ECO:0000256" key="2">
    <source>
        <dbReference type="ARBA" id="ARBA00022723"/>
    </source>
</evidence>
<dbReference type="InterPro" id="IPR001739">
    <property type="entry name" value="Methyl_CpG_DNA-bd"/>
</dbReference>
<feature type="domain" description="MBD" evidence="11">
    <location>
        <begin position="96"/>
        <end position="164"/>
    </location>
</feature>
<feature type="compositionally biased region" description="Pro residues" evidence="10">
    <location>
        <begin position="643"/>
        <end position="656"/>
    </location>
</feature>
<dbReference type="GO" id="GO:0008270">
    <property type="term" value="F:zinc ion binding"/>
    <property type="evidence" value="ECO:0007669"/>
    <property type="project" value="UniProtKB-KW"/>
</dbReference>
<evidence type="ECO:0000313" key="13">
    <source>
        <dbReference type="Ensembl" id="ENSVKKP00000012918.1"/>
    </source>
</evidence>
<evidence type="ECO:0000256" key="4">
    <source>
        <dbReference type="ARBA" id="ARBA00022833"/>
    </source>
</evidence>
<accession>A0A8D2JDB9</accession>
<evidence type="ECO:0000256" key="3">
    <source>
        <dbReference type="ARBA" id="ARBA00022771"/>
    </source>
</evidence>
<dbReference type="GO" id="GO:0000122">
    <property type="term" value="P:negative regulation of transcription by RNA polymerase II"/>
    <property type="evidence" value="ECO:0007669"/>
    <property type="project" value="TreeGrafter"/>
</dbReference>
<protein>
    <recommendedName>
        <fullName evidence="15">Methyl-CpG-binding domain protein 1</fullName>
    </recommendedName>
</protein>
<dbReference type="AlphaFoldDB" id="A0A8D2JDB9"/>
<feature type="region of interest" description="Disordered" evidence="10">
    <location>
        <begin position="165"/>
        <end position="211"/>
    </location>
</feature>
<evidence type="ECO:0000256" key="9">
    <source>
        <dbReference type="PROSITE-ProRule" id="PRU00509"/>
    </source>
</evidence>
<dbReference type="PANTHER" id="PTHR12396:SF57">
    <property type="entry name" value="METHYL-CPG-BINDING DOMAIN PROTEIN 1"/>
    <property type="match status" value="1"/>
</dbReference>
<reference evidence="13" key="2">
    <citation type="submission" date="2025-09" db="UniProtKB">
        <authorList>
            <consortium name="Ensembl"/>
        </authorList>
    </citation>
    <scope>IDENTIFICATION</scope>
</reference>
<dbReference type="CDD" id="cd01396">
    <property type="entry name" value="MeCP2_MBD"/>
    <property type="match status" value="1"/>
</dbReference>
<feature type="domain" description="CXXC-type" evidence="12">
    <location>
        <begin position="379"/>
        <end position="425"/>
    </location>
</feature>
<keyword evidence="8" id="KW-0539">Nucleus</keyword>
<name>A0A8D2JDB9_VARKO</name>
<keyword evidence="5" id="KW-0805">Transcription regulation</keyword>
<evidence type="ECO:0000256" key="7">
    <source>
        <dbReference type="ARBA" id="ARBA00023163"/>
    </source>
</evidence>
<feature type="compositionally biased region" description="Pro residues" evidence="10">
    <location>
        <begin position="169"/>
        <end position="179"/>
    </location>
</feature>
<dbReference type="PROSITE" id="PS50982">
    <property type="entry name" value="MBD"/>
    <property type="match status" value="1"/>
</dbReference>
<keyword evidence="7" id="KW-0804">Transcription</keyword>
<evidence type="ECO:0000313" key="14">
    <source>
        <dbReference type="Proteomes" id="UP000694545"/>
    </source>
</evidence>
<feature type="compositionally biased region" description="Basic residues" evidence="10">
    <location>
        <begin position="185"/>
        <end position="195"/>
    </location>
</feature>